<evidence type="ECO:0000256" key="4">
    <source>
        <dbReference type="ARBA" id="ARBA00022692"/>
    </source>
</evidence>
<evidence type="ECO:0000256" key="1">
    <source>
        <dbReference type="ARBA" id="ARBA00004651"/>
    </source>
</evidence>
<evidence type="ECO:0000256" key="9">
    <source>
        <dbReference type="ARBA" id="ARBA00023224"/>
    </source>
</evidence>
<keyword evidence="4 10" id="KW-0812">Transmembrane</keyword>
<keyword evidence="8 11" id="KW-0675">Receptor</keyword>
<dbReference type="GO" id="GO:0007165">
    <property type="term" value="P:signal transduction"/>
    <property type="evidence" value="ECO:0007669"/>
    <property type="project" value="UniProtKB-KW"/>
</dbReference>
<dbReference type="GO" id="GO:0005549">
    <property type="term" value="F:odorant binding"/>
    <property type="evidence" value="ECO:0007669"/>
    <property type="project" value="InterPro"/>
</dbReference>
<sequence length="218" mass="24829">MVVSLCTTTFATYVGTTNFYTAGQFKILQRKLECAFYVMASDEDEGPIITMSIDPKFSNVRDCVKQHQRLILHMERIENLFSMILFVQTFGSVINLCFSGFQIVLGDSETTLLRLFFSVDFIIASSVNLFLYAWPCQEIIEESQEIATGAYGALWYCLPYTEEGRLCRQSMMIVIMRARKPCVLTVGKFTPMSLQTFGSVFNSALSYFTVLRQMNEEA</sequence>
<evidence type="ECO:0000313" key="11">
    <source>
        <dbReference type="EMBL" id="AQN78438.1"/>
    </source>
</evidence>
<dbReference type="PANTHER" id="PTHR21137">
    <property type="entry name" value="ODORANT RECEPTOR"/>
    <property type="match status" value="1"/>
</dbReference>
<evidence type="ECO:0000256" key="3">
    <source>
        <dbReference type="ARBA" id="ARBA00022606"/>
    </source>
</evidence>
<evidence type="ECO:0000256" key="6">
    <source>
        <dbReference type="ARBA" id="ARBA00022989"/>
    </source>
</evidence>
<dbReference type="AlphaFoldDB" id="A0A1S5VFM5"/>
<evidence type="ECO:0000256" key="8">
    <source>
        <dbReference type="ARBA" id="ARBA00023170"/>
    </source>
</evidence>
<name>A0A1S5VFM5_9HYME</name>
<feature type="transmembrane region" description="Helical" evidence="10">
    <location>
        <begin position="80"/>
        <end position="105"/>
    </location>
</feature>
<reference evidence="11" key="1">
    <citation type="journal article" date="2017" name="Comp. Biochem. Physiol. Part D Genomics Proteomics">
        <title>Candidate chemosensory genes identified in the endoparasitoid Meteorus pulchricornis (Hymenoptera: Braconidae) by antennal transcriptome analysis.</title>
        <authorList>
            <person name="Sheng S."/>
            <person name="Liao C.W."/>
            <person name="Zheng Y."/>
            <person name="Zhou Y."/>
            <person name="Xu Y."/>
            <person name="Song W.M."/>
            <person name="He P."/>
            <person name="Zhang J."/>
            <person name="Wu F.A."/>
        </authorList>
    </citation>
    <scope>NUCLEOTIDE SEQUENCE</scope>
    <source>
        <strain evidence="11">Zhenjiang</strain>
    </source>
</reference>
<protein>
    <submittedName>
        <fullName evidence="11">Olfactory receptor 36</fullName>
    </submittedName>
</protein>
<keyword evidence="9" id="KW-0807">Transducer</keyword>
<organism evidence="11">
    <name type="scientific">Meteorus pulchricornis</name>
    <dbReference type="NCBI Taxonomy" id="51522"/>
    <lineage>
        <taxon>Eukaryota</taxon>
        <taxon>Metazoa</taxon>
        <taxon>Ecdysozoa</taxon>
        <taxon>Arthropoda</taxon>
        <taxon>Hexapoda</taxon>
        <taxon>Insecta</taxon>
        <taxon>Pterygota</taxon>
        <taxon>Neoptera</taxon>
        <taxon>Endopterygota</taxon>
        <taxon>Hymenoptera</taxon>
        <taxon>Apocrita</taxon>
        <taxon>Ichneumonoidea</taxon>
        <taxon>Braconidae</taxon>
        <taxon>Meteorinae</taxon>
        <taxon>Meteorus</taxon>
    </lineage>
</organism>
<keyword evidence="2" id="KW-1003">Cell membrane</keyword>
<dbReference type="PANTHER" id="PTHR21137:SF35">
    <property type="entry name" value="ODORANT RECEPTOR 19A-RELATED"/>
    <property type="match status" value="1"/>
</dbReference>
<dbReference type="EMBL" id="KY445503">
    <property type="protein sequence ID" value="AQN78438.1"/>
    <property type="molecule type" value="mRNA"/>
</dbReference>
<evidence type="ECO:0000256" key="5">
    <source>
        <dbReference type="ARBA" id="ARBA00022725"/>
    </source>
</evidence>
<keyword evidence="7 10" id="KW-0472">Membrane</keyword>
<evidence type="ECO:0000256" key="7">
    <source>
        <dbReference type="ARBA" id="ARBA00023136"/>
    </source>
</evidence>
<keyword evidence="6 10" id="KW-1133">Transmembrane helix</keyword>
<keyword evidence="5" id="KW-0552">Olfaction</keyword>
<keyword evidence="3" id="KW-0716">Sensory transduction</keyword>
<evidence type="ECO:0000256" key="2">
    <source>
        <dbReference type="ARBA" id="ARBA00022475"/>
    </source>
</evidence>
<comment type="subcellular location">
    <subcellularLocation>
        <location evidence="1">Cell membrane</location>
        <topology evidence="1">Multi-pass membrane protein</topology>
    </subcellularLocation>
</comment>
<dbReference type="InterPro" id="IPR004117">
    <property type="entry name" value="7tm6_olfct_rcpt"/>
</dbReference>
<dbReference type="Pfam" id="PF02949">
    <property type="entry name" value="7tm_6"/>
    <property type="match status" value="1"/>
</dbReference>
<dbReference type="GO" id="GO:0005886">
    <property type="term" value="C:plasma membrane"/>
    <property type="evidence" value="ECO:0007669"/>
    <property type="project" value="UniProtKB-SubCell"/>
</dbReference>
<evidence type="ECO:0000256" key="10">
    <source>
        <dbReference type="SAM" id="Phobius"/>
    </source>
</evidence>
<feature type="transmembrane region" description="Helical" evidence="10">
    <location>
        <begin position="111"/>
        <end position="134"/>
    </location>
</feature>
<proteinExistence type="evidence at transcript level"/>
<accession>A0A1S5VFM5</accession>
<dbReference type="GO" id="GO:0004984">
    <property type="term" value="F:olfactory receptor activity"/>
    <property type="evidence" value="ECO:0007669"/>
    <property type="project" value="InterPro"/>
</dbReference>